<proteinExistence type="predicted"/>
<evidence type="ECO:0008006" key="4">
    <source>
        <dbReference type="Google" id="ProtNLM"/>
    </source>
</evidence>
<evidence type="ECO:0000256" key="1">
    <source>
        <dbReference type="SAM" id="SignalP"/>
    </source>
</evidence>
<feature type="chain" id="PRO_5015873705" description="Transporter" evidence="1">
    <location>
        <begin position="21"/>
        <end position="307"/>
    </location>
</feature>
<dbReference type="OrthoDB" id="7252930at2"/>
<dbReference type="RefSeq" id="WP_109892882.1">
    <property type="nucleotide sequence ID" value="NZ_CP029550.1"/>
</dbReference>
<dbReference type="EMBL" id="CP029550">
    <property type="protein sequence ID" value="AWN42728.1"/>
    <property type="molecule type" value="Genomic_DNA"/>
</dbReference>
<dbReference type="Proteomes" id="UP000245926">
    <property type="component" value="Chromosome"/>
</dbReference>
<gene>
    <name evidence="2" type="ORF">DK389_22245</name>
</gene>
<organism evidence="2 3">
    <name type="scientific">Methylobacterium durans</name>
    <dbReference type="NCBI Taxonomy" id="2202825"/>
    <lineage>
        <taxon>Bacteria</taxon>
        <taxon>Pseudomonadati</taxon>
        <taxon>Pseudomonadota</taxon>
        <taxon>Alphaproteobacteria</taxon>
        <taxon>Hyphomicrobiales</taxon>
        <taxon>Methylobacteriaceae</taxon>
        <taxon>Methylobacterium</taxon>
    </lineage>
</organism>
<evidence type="ECO:0000313" key="2">
    <source>
        <dbReference type="EMBL" id="AWN42728.1"/>
    </source>
</evidence>
<dbReference type="KEGG" id="mets:DK389_22245"/>
<name>A0A2U8WAT7_9HYPH</name>
<sequence>MNAAIAAGLLLLTSTLPALAHGIVGNRFFPATLGVDDPFVADELSLPTFVIFKNGDNAREVDLSFEYSKRFTEHLGVSFGETWTHLRPGGSGWQNLETTFKYQAITDPEHEFILSAGLSVEWGRTGATRIGAERFNVFTPTIWFGKGLGDLPDTLSWIRPFAITGQVGYAIPGSGRTVTLTGIDQDSGLPSFDIEHNPRNIVWGGTLQYSLPYLKANVVDLGLPDFVNHLIPLVEATFVSPASNNFARLPTTGTINPGVIWVGQKVQFGLEALIPVNRQSGRHVGVLGQVHFYLDDIFPTTIGRPIF</sequence>
<evidence type="ECO:0000313" key="3">
    <source>
        <dbReference type="Proteomes" id="UP000245926"/>
    </source>
</evidence>
<keyword evidence="1" id="KW-0732">Signal</keyword>
<accession>A0A2U8WAT7</accession>
<feature type="signal peptide" evidence="1">
    <location>
        <begin position="1"/>
        <end position="20"/>
    </location>
</feature>
<dbReference type="AlphaFoldDB" id="A0A2U8WAT7"/>
<reference evidence="3" key="1">
    <citation type="submission" date="2018-05" db="EMBL/GenBank/DDBJ databases">
        <title>Complete Genome Sequence of Methylobacterium sp. 17SD2-17.</title>
        <authorList>
            <person name="Srinivasan S."/>
        </authorList>
    </citation>
    <scope>NUCLEOTIDE SEQUENCE [LARGE SCALE GENOMIC DNA]</scope>
    <source>
        <strain evidence="3">17SD2-17</strain>
    </source>
</reference>
<keyword evidence="3" id="KW-1185">Reference proteome</keyword>
<protein>
    <recommendedName>
        <fullName evidence="4">Transporter</fullName>
    </recommendedName>
</protein>